<organism evidence="3 4">
    <name type="scientific">Diacronema lutheri</name>
    <name type="common">Unicellular marine alga</name>
    <name type="synonym">Monochrysis lutheri</name>
    <dbReference type="NCBI Taxonomy" id="2081491"/>
    <lineage>
        <taxon>Eukaryota</taxon>
        <taxon>Haptista</taxon>
        <taxon>Haptophyta</taxon>
        <taxon>Pavlovophyceae</taxon>
        <taxon>Pavlovales</taxon>
        <taxon>Pavlovaceae</taxon>
        <taxon>Diacronema</taxon>
    </lineage>
</organism>
<evidence type="ECO:0000313" key="3">
    <source>
        <dbReference type="EMBL" id="KAG8461786.1"/>
    </source>
</evidence>
<dbReference type="PANTHER" id="PTHR36492">
    <property type="match status" value="1"/>
</dbReference>
<evidence type="ECO:0000259" key="2">
    <source>
        <dbReference type="Pfam" id="PF00149"/>
    </source>
</evidence>
<dbReference type="InterPro" id="IPR004843">
    <property type="entry name" value="Calcineurin-like_PHP"/>
</dbReference>
<accession>A0A8J5X5X9</accession>
<dbReference type="AlphaFoldDB" id="A0A8J5X5X9"/>
<dbReference type="PANTHER" id="PTHR36492:SF2">
    <property type="entry name" value="[ACYL-CARRIER-PROTEIN] PHOSPHODIESTERASE PPTH"/>
    <property type="match status" value="1"/>
</dbReference>
<dbReference type="InterPro" id="IPR029052">
    <property type="entry name" value="Metallo-depent_PP-like"/>
</dbReference>
<feature type="region of interest" description="Disordered" evidence="1">
    <location>
        <begin position="10"/>
        <end position="31"/>
    </location>
</feature>
<protein>
    <recommendedName>
        <fullName evidence="2">Calcineurin-like phosphoesterase domain-containing protein</fullName>
    </recommendedName>
</protein>
<reference evidence="3" key="1">
    <citation type="submission" date="2021-05" db="EMBL/GenBank/DDBJ databases">
        <title>The genome of the haptophyte Pavlova lutheri (Diacronema luteri, Pavlovales) - a model for lipid biosynthesis in eukaryotic algae.</title>
        <authorList>
            <person name="Hulatt C.J."/>
            <person name="Posewitz M.C."/>
        </authorList>
    </citation>
    <scope>NUCLEOTIDE SEQUENCE</scope>
    <source>
        <strain evidence="3">NIVA-4/92</strain>
    </source>
</reference>
<gene>
    <name evidence="3" type="ORF">KFE25_001404</name>
</gene>
<name>A0A8J5X5X9_DIALT</name>
<dbReference type="EMBL" id="JAGTXO010000024">
    <property type="protein sequence ID" value="KAG8461786.1"/>
    <property type="molecule type" value="Genomic_DNA"/>
</dbReference>
<feature type="domain" description="Calcineurin-like phosphoesterase" evidence="2">
    <location>
        <begin position="35"/>
        <end position="108"/>
    </location>
</feature>
<comment type="caution">
    <text evidence="3">The sequence shown here is derived from an EMBL/GenBank/DDBJ whole genome shotgun (WGS) entry which is preliminary data.</text>
</comment>
<dbReference type="SUPFAM" id="SSF56300">
    <property type="entry name" value="Metallo-dependent phosphatases"/>
    <property type="match status" value="1"/>
</dbReference>
<dbReference type="OrthoDB" id="550558at2759"/>
<evidence type="ECO:0000256" key="1">
    <source>
        <dbReference type="SAM" id="MobiDB-lite"/>
    </source>
</evidence>
<feature type="compositionally biased region" description="Pro residues" evidence="1">
    <location>
        <begin position="17"/>
        <end position="29"/>
    </location>
</feature>
<dbReference type="Pfam" id="PF00149">
    <property type="entry name" value="Metallophos"/>
    <property type="match status" value="1"/>
</dbReference>
<evidence type="ECO:0000313" key="4">
    <source>
        <dbReference type="Proteomes" id="UP000751190"/>
    </source>
</evidence>
<keyword evidence="4" id="KW-1185">Reference proteome</keyword>
<dbReference type="InterPro" id="IPR052963">
    <property type="entry name" value="Pantetheine_PDE"/>
</dbReference>
<dbReference type="OMA" id="SHEHIRY"/>
<dbReference type="GO" id="GO:0016787">
    <property type="term" value="F:hydrolase activity"/>
    <property type="evidence" value="ECO:0007669"/>
    <property type="project" value="InterPro"/>
</dbReference>
<sequence>MAAVMLISTLSSTTTRPPRPPHAPGPPHVPSLSRPIYAISDLHTDRVENLAWLRSERPWPADASVACAVVAGDISHRLDVLDETLRTLASRFARVFFVPGNHELWCQPEAHSAPTADSLAKFDAVLALCAARGVETAPALVGHVAVVPLFSWYDQSLALPRAALGSASPLPLRLWVDYTRCRWPSSLVAPDAPPAQDSAVCAHFLARNRPAIAAARAQMAAAAAASEGVRGVLSFSHFLPAPCCLPDWCVPDAPVFDTAWLSHGAARKAGLFASVAGSTALDAQLRSLRPDGETACEHVHVFGHSHRPKDFRLRGVRYVHNPVGKGTEREWRVLPSPAFVRLWDGNGNAVPRDRIIRYWAEVGKVTPRAAQ</sequence>
<proteinExistence type="predicted"/>
<dbReference type="Proteomes" id="UP000751190">
    <property type="component" value="Unassembled WGS sequence"/>
</dbReference>